<feature type="domain" description="DUF4143" evidence="2">
    <location>
        <begin position="236"/>
        <end position="381"/>
    </location>
</feature>
<organism evidence="3 4">
    <name type="scientific">Massilimicrobiota timonensis</name>
    <dbReference type="NCBI Taxonomy" id="1776392"/>
    <lineage>
        <taxon>Bacteria</taxon>
        <taxon>Bacillati</taxon>
        <taxon>Bacillota</taxon>
        <taxon>Erysipelotrichia</taxon>
        <taxon>Erysipelotrichales</taxon>
        <taxon>Erysipelotrichaceae</taxon>
        <taxon>Massilimicrobiota</taxon>
    </lineage>
</organism>
<dbReference type="AlphaFoldDB" id="A0A1Y4SJJ9"/>
<accession>A0A1Y4SJJ9</accession>
<evidence type="ECO:0000259" key="2">
    <source>
        <dbReference type="Pfam" id="PF13635"/>
    </source>
</evidence>
<keyword evidence="4" id="KW-1185">Reference proteome</keyword>
<dbReference type="EMBL" id="NFLJ01000081">
    <property type="protein sequence ID" value="OUQ29580.1"/>
    <property type="molecule type" value="Genomic_DNA"/>
</dbReference>
<dbReference type="PANTHER" id="PTHR33295">
    <property type="entry name" value="ATPASE"/>
    <property type="match status" value="1"/>
</dbReference>
<name>A0A1Y4SJJ9_9FIRM</name>
<proteinExistence type="predicted"/>
<evidence type="ECO:0000313" key="3">
    <source>
        <dbReference type="EMBL" id="OUQ29580.1"/>
    </source>
</evidence>
<protein>
    <submittedName>
        <fullName evidence="3">ATPase</fullName>
    </submittedName>
</protein>
<dbReference type="SUPFAM" id="SSF52540">
    <property type="entry name" value="P-loop containing nucleoside triphosphate hydrolases"/>
    <property type="match status" value="1"/>
</dbReference>
<dbReference type="Proteomes" id="UP000195305">
    <property type="component" value="Unassembled WGS sequence"/>
</dbReference>
<dbReference type="InterPro" id="IPR027417">
    <property type="entry name" value="P-loop_NTPase"/>
</dbReference>
<dbReference type="InterPro" id="IPR025420">
    <property type="entry name" value="DUF4143"/>
</dbReference>
<dbReference type="Pfam" id="PF13635">
    <property type="entry name" value="DUF4143"/>
    <property type="match status" value="1"/>
</dbReference>
<sequence length="435" mass="51083">MKKYDLKNRDLYLNKLKVFQDTEPVKVVTGIRRCGKSSLLKLMVNYLLESGVHEEQIIEMNFESYVYRKMNADDFYHHVSQLIIPHQKMYLFFDELQRITGWEDVVNSFRVDFNCDIYITGSNAYLLSSQYSTYLSGRYVEIKMLPLSFQEFIDFHGFTIKETINALGNKKRYVYDSKGDRYELNELFQAYMRYGGMPGIVDVGLEQERVLTLLDGIYSTVIVRDILERETLKSQRKITDSVLLRKIIMFLADNIGSNISISKIGNVLMDEGLLEKERKTKPSHHTVQAYVNALLEAYFFYEIKRFDIKGKEYLRTLGKFYIVDIGLRNYLLGYRNRDTGHVLENIVYFELLKRGYDIAVGKINQLEIDFIATKADEKLYVQVTESMISESVRKRELTPLEKVNDNYEKIILSLDNETMSYNGIKLYNIMDWLIE</sequence>
<evidence type="ECO:0000313" key="4">
    <source>
        <dbReference type="Proteomes" id="UP000195305"/>
    </source>
</evidence>
<dbReference type="InterPro" id="IPR041682">
    <property type="entry name" value="AAA_14"/>
</dbReference>
<reference evidence="3 4" key="1">
    <citation type="journal article" date="2018" name="BMC Genomics">
        <title>Whole genome sequencing and function prediction of 133 gut anaerobes isolated from chicken caecum in pure cultures.</title>
        <authorList>
            <person name="Medvecky M."/>
            <person name="Cejkova D."/>
            <person name="Polansky O."/>
            <person name="Karasova D."/>
            <person name="Kubasova T."/>
            <person name="Cizek A."/>
            <person name="Rychlik I."/>
        </authorList>
    </citation>
    <scope>NUCLEOTIDE SEQUENCE [LARGE SCALE GENOMIC DNA]</scope>
    <source>
        <strain evidence="3 4">An13</strain>
    </source>
</reference>
<dbReference type="RefSeq" id="WP_087360577.1">
    <property type="nucleotide sequence ID" value="NZ_NFLJ01000081.1"/>
</dbReference>
<comment type="caution">
    <text evidence="3">The sequence shown here is derived from an EMBL/GenBank/DDBJ whole genome shotgun (WGS) entry which is preliminary data.</text>
</comment>
<dbReference type="Pfam" id="PF13173">
    <property type="entry name" value="AAA_14"/>
    <property type="match status" value="1"/>
</dbReference>
<dbReference type="PANTHER" id="PTHR33295:SF20">
    <property type="entry name" value="ATPASE"/>
    <property type="match status" value="1"/>
</dbReference>
<feature type="domain" description="AAA" evidence="1">
    <location>
        <begin position="23"/>
        <end position="152"/>
    </location>
</feature>
<dbReference type="OrthoDB" id="9801684at2"/>
<gene>
    <name evidence="3" type="ORF">B5E75_14135</name>
</gene>
<evidence type="ECO:0000259" key="1">
    <source>
        <dbReference type="Pfam" id="PF13173"/>
    </source>
</evidence>